<protein>
    <submittedName>
        <fullName evidence="12">Glutamine synthetase</fullName>
    </submittedName>
</protein>
<evidence type="ECO:0000256" key="9">
    <source>
        <dbReference type="RuleBase" id="RU000384"/>
    </source>
</evidence>
<proteinExistence type="inferred from homology"/>
<dbReference type="GO" id="GO:0006598">
    <property type="term" value="P:polyamine catabolic process"/>
    <property type="evidence" value="ECO:0007669"/>
    <property type="project" value="TreeGrafter"/>
</dbReference>
<evidence type="ECO:0000256" key="6">
    <source>
        <dbReference type="ARBA" id="ARBA00022842"/>
    </source>
</evidence>
<name>A0A844H4G4_9RHOB</name>
<dbReference type="Proteomes" id="UP000442533">
    <property type="component" value="Unassembled WGS sequence"/>
</dbReference>
<dbReference type="SMART" id="SM01230">
    <property type="entry name" value="Gln-synt_C"/>
    <property type="match status" value="1"/>
</dbReference>
<comment type="function">
    <text evidence="2">Catalyzes the ATP-dependent biosynthesis of glutamine from glutamate and ammonia.</text>
</comment>
<dbReference type="InterPro" id="IPR036651">
    <property type="entry name" value="Gln_synt_N_sf"/>
</dbReference>
<keyword evidence="6" id="KW-0460">Magnesium</keyword>
<keyword evidence="4" id="KW-0547">Nucleotide-binding</keyword>
<dbReference type="InterPro" id="IPR008147">
    <property type="entry name" value="Gln_synt_N"/>
</dbReference>
<evidence type="ECO:0000313" key="13">
    <source>
        <dbReference type="Proteomes" id="UP000442533"/>
    </source>
</evidence>
<keyword evidence="3" id="KW-0436">Ligase</keyword>
<dbReference type="SUPFAM" id="SSF55931">
    <property type="entry name" value="Glutamine synthetase/guanido kinase"/>
    <property type="match status" value="1"/>
</dbReference>
<evidence type="ECO:0000256" key="3">
    <source>
        <dbReference type="ARBA" id="ARBA00022598"/>
    </source>
</evidence>
<evidence type="ECO:0000256" key="1">
    <source>
        <dbReference type="ARBA" id="ARBA00001946"/>
    </source>
</evidence>
<comment type="caution">
    <text evidence="12">The sequence shown here is derived from an EMBL/GenBank/DDBJ whole genome shotgun (WGS) entry which is preliminary data.</text>
</comment>
<organism evidence="12 13">
    <name type="scientific">Paracoccus limosus</name>
    <dbReference type="NCBI Taxonomy" id="913252"/>
    <lineage>
        <taxon>Bacteria</taxon>
        <taxon>Pseudomonadati</taxon>
        <taxon>Pseudomonadota</taxon>
        <taxon>Alphaproteobacteria</taxon>
        <taxon>Rhodobacterales</taxon>
        <taxon>Paracoccaceae</taxon>
        <taxon>Paracoccus</taxon>
    </lineage>
</organism>
<dbReference type="AlphaFoldDB" id="A0A844H4G4"/>
<dbReference type="EMBL" id="WMIF01000021">
    <property type="protein sequence ID" value="MTH35756.1"/>
    <property type="molecule type" value="Genomic_DNA"/>
</dbReference>
<evidence type="ECO:0000256" key="4">
    <source>
        <dbReference type="ARBA" id="ARBA00022741"/>
    </source>
</evidence>
<keyword evidence="5" id="KW-0067">ATP-binding</keyword>
<dbReference type="OrthoDB" id="9807095at2"/>
<dbReference type="GO" id="GO:0006542">
    <property type="term" value="P:glutamine biosynthetic process"/>
    <property type="evidence" value="ECO:0007669"/>
    <property type="project" value="InterPro"/>
</dbReference>
<evidence type="ECO:0000313" key="12">
    <source>
        <dbReference type="EMBL" id="MTH35756.1"/>
    </source>
</evidence>
<reference evidence="12 13" key="1">
    <citation type="submission" date="2019-11" db="EMBL/GenBank/DDBJ databases">
        <authorList>
            <person name="Dong K."/>
        </authorList>
    </citation>
    <scope>NUCLEOTIDE SEQUENCE [LARGE SCALE GENOMIC DNA]</scope>
    <source>
        <strain evidence="12 13">JCM 17370</strain>
    </source>
</reference>
<evidence type="ECO:0000256" key="2">
    <source>
        <dbReference type="ARBA" id="ARBA00003117"/>
    </source>
</evidence>
<dbReference type="InterPro" id="IPR008146">
    <property type="entry name" value="Gln_synth_cat_dom"/>
</dbReference>
<feature type="domain" description="GS beta-grasp" evidence="10">
    <location>
        <begin position="10"/>
        <end position="111"/>
    </location>
</feature>
<sequence length="452" mass="50460">MRAHWIDETPRATRDYVSGRRLDEIECIVADIAGVARGKAMPASKFDHQERFYLPNSIFLQTITGDWADNPNGAFTEPDMILTPDFSTATAAPWTADVTLQVIHDVCDQSGNPVPIAPRNVLKRVVELYRQKGWQPIVAPEMEFFLTARNIDPNQPIMPPMGRTGRRAAAKQAYSMSAVDEYGKVIDDIYDFAEAQGFEIDGILQEGGAGQVEINLNHGDPVHLADQIFFFKRLIREAALRHDCFATFMAKPIEGEPGSAMHIHHSVVGIESGSNIFSDTQGRETPEFLHFIAGMQKHLPAAVALLAPYVNSYRRYVPDFAAPINLEWGRDNRTTGLRVPISGPEARRLENRLAGMDCNPYLGLAASLACGYLGLCEQENPRAECLGDAYMSEDELPYNLGDALDLMDDSAPMREVLGAEFFAVYQAVKRNEYKEFLQVISPWEREHLLLNV</sequence>
<accession>A0A844H4G4</accession>
<evidence type="ECO:0000256" key="7">
    <source>
        <dbReference type="ARBA" id="ARBA00023231"/>
    </source>
</evidence>
<dbReference type="InterPro" id="IPR014746">
    <property type="entry name" value="Gln_synth/guanido_kin_cat_dom"/>
</dbReference>
<evidence type="ECO:0000259" key="11">
    <source>
        <dbReference type="PROSITE" id="PS51987"/>
    </source>
</evidence>
<evidence type="ECO:0000256" key="8">
    <source>
        <dbReference type="PROSITE-ProRule" id="PRU01330"/>
    </source>
</evidence>
<dbReference type="PANTHER" id="PTHR43785:SF3">
    <property type="entry name" value="GS CATALYTIC DOMAIN-CONTAINING PROTEIN"/>
    <property type="match status" value="1"/>
</dbReference>
<comment type="similarity">
    <text evidence="8 9">Belongs to the glutamine synthetase family.</text>
</comment>
<dbReference type="PROSITE" id="PS00181">
    <property type="entry name" value="GLNA_ATP"/>
    <property type="match status" value="1"/>
</dbReference>
<dbReference type="PANTHER" id="PTHR43785">
    <property type="entry name" value="GAMMA-GLUTAMYLPUTRESCINE SYNTHETASE"/>
    <property type="match status" value="1"/>
</dbReference>
<dbReference type="Pfam" id="PF00120">
    <property type="entry name" value="Gln-synt_C"/>
    <property type="match status" value="1"/>
</dbReference>
<dbReference type="Gene3D" id="3.30.590.10">
    <property type="entry name" value="Glutamine synthetase/guanido kinase, catalytic domain"/>
    <property type="match status" value="1"/>
</dbReference>
<dbReference type="Gene3D" id="3.10.20.70">
    <property type="entry name" value="Glutamine synthetase, N-terminal domain"/>
    <property type="match status" value="1"/>
</dbReference>
<dbReference type="RefSeq" id="WP_155065297.1">
    <property type="nucleotide sequence ID" value="NZ_WMIF01000021.1"/>
</dbReference>
<comment type="cofactor">
    <cofactor evidence="1">
        <name>Mg(2+)</name>
        <dbReference type="ChEBI" id="CHEBI:18420"/>
    </cofactor>
</comment>
<evidence type="ECO:0000256" key="5">
    <source>
        <dbReference type="ARBA" id="ARBA00022840"/>
    </source>
</evidence>
<keyword evidence="13" id="KW-1185">Reference proteome</keyword>
<keyword evidence="7" id="KW-0535">Nitrogen fixation</keyword>
<dbReference type="PROSITE" id="PS51986">
    <property type="entry name" value="GS_BETA_GRASP"/>
    <property type="match status" value="1"/>
</dbReference>
<dbReference type="GO" id="GO:0005524">
    <property type="term" value="F:ATP binding"/>
    <property type="evidence" value="ECO:0007669"/>
    <property type="project" value="UniProtKB-KW"/>
</dbReference>
<dbReference type="SUPFAM" id="SSF54368">
    <property type="entry name" value="Glutamine synthetase, N-terminal domain"/>
    <property type="match status" value="1"/>
</dbReference>
<feature type="domain" description="GS catalytic" evidence="11">
    <location>
        <begin position="118"/>
        <end position="452"/>
    </location>
</feature>
<evidence type="ECO:0000259" key="10">
    <source>
        <dbReference type="PROSITE" id="PS51986"/>
    </source>
</evidence>
<gene>
    <name evidence="12" type="ORF">GL279_14205</name>
</gene>
<dbReference type="GO" id="GO:0004356">
    <property type="term" value="F:glutamine synthetase activity"/>
    <property type="evidence" value="ECO:0007669"/>
    <property type="project" value="InterPro"/>
</dbReference>
<dbReference type="PROSITE" id="PS51987">
    <property type="entry name" value="GS_CATALYTIC"/>
    <property type="match status" value="1"/>
</dbReference>
<dbReference type="InterPro" id="IPR027303">
    <property type="entry name" value="Gln_synth_gly_rich_site"/>
</dbReference>